<dbReference type="Pfam" id="PF17206">
    <property type="entry name" value="SeqA_N"/>
    <property type="match status" value="1"/>
</dbReference>
<dbReference type="InterPro" id="IPR005621">
    <property type="entry name" value="SeqA"/>
</dbReference>
<dbReference type="InterPro" id="IPR013321">
    <property type="entry name" value="Arc_rbn_hlx_hlx"/>
</dbReference>
<comment type="similarity">
    <text evidence="4 5">Belongs to the SeqA family.</text>
</comment>
<dbReference type="AlphaFoldDB" id="A0AB39VMB1"/>
<reference evidence="8" key="1">
    <citation type="submission" date="2024-07" db="EMBL/GenBank/DDBJ databases">
        <authorList>
            <person name="Biller S.J."/>
        </authorList>
    </citation>
    <scope>NUCLEOTIDE SEQUENCE</scope>
    <source>
        <strain evidence="8">WC2420</strain>
    </source>
</reference>
<evidence type="ECO:0000313" key="8">
    <source>
        <dbReference type="EMBL" id="XDU71555.1"/>
    </source>
</evidence>
<dbReference type="HAMAP" id="MF_00908">
    <property type="entry name" value="SeqA"/>
    <property type="match status" value="1"/>
</dbReference>
<comment type="caution">
    <text evidence="4">Lacks conserved residue(s) required for the propagation of feature annotation.</text>
</comment>
<evidence type="ECO:0000256" key="3">
    <source>
        <dbReference type="ARBA" id="ARBA00023125"/>
    </source>
</evidence>
<gene>
    <name evidence="4 8" type="primary">seqA</name>
    <name evidence="8" type="ORF">AB3G37_18745</name>
</gene>
<organism evidence="8">
    <name type="scientific">Rouxiella sp. WC2420</name>
    <dbReference type="NCBI Taxonomy" id="3234145"/>
    <lineage>
        <taxon>Bacteria</taxon>
        <taxon>Pseudomonadati</taxon>
        <taxon>Pseudomonadota</taxon>
        <taxon>Gammaproteobacteria</taxon>
        <taxon>Enterobacterales</taxon>
        <taxon>Yersiniaceae</taxon>
        <taxon>Rouxiella</taxon>
    </lineage>
</organism>
<dbReference type="PIRSF" id="PIRSF019401">
    <property type="entry name" value="SeqA"/>
    <property type="match status" value="1"/>
</dbReference>
<keyword evidence="3 4" id="KW-0238">DNA-binding</keyword>
<dbReference type="NCBIfam" id="NF008389">
    <property type="entry name" value="PRK11187.1"/>
    <property type="match status" value="1"/>
</dbReference>
<feature type="domain" description="Negative modulator of initiation of replication SeqA N-terminal" evidence="7">
    <location>
        <begin position="1"/>
        <end position="36"/>
    </location>
</feature>
<evidence type="ECO:0000259" key="6">
    <source>
        <dbReference type="Pfam" id="PF03925"/>
    </source>
</evidence>
<dbReference type="GO" id="GO:0006355">
    <property type="term" value="P:regulation of DNA-templated transcription"/>
    <property type="evidence" value="ECO:0007669"/>
    <property type="project" value="InterPro"/>
</dbReference>
<comment type="subunit">
    <text evidence="4">Homodimer. Polymerizes to form helical filaments.</text>
</comment>
<dbReference type="EMBL" id="CP165628">
    <property type="protein sequence ID" value="XDU71555.1"/>
    <property type="molecule type" value="Genomic_DNA"/>
</dbReference>
<keyword evidence="1 4" id="KW-0963">Cytoplasm</keyword>
<evidence type="ECO:0000256" key="2">
    <source>
        <dbReference type="ARBA" id="ARBA00022880"/>
    </source>
</evidence>
<dbReference type="Gene3D" id="1.20.1380.10">
    <property type="entry name" value="Replication modulator SeqA, C-terminal DNA-binding domain"/>
    <property type="match status" value="1"/>
</dbReference>
<feature type="region of interest" description="Interaction with DNA" evidence="4">
    <location>
        <begin position="150"/>
        <end position="156"/>
    </location>
</feature>
<dbReference type="SUPFAM" id="SSF47598">
    <property type="entry name" value="Ribbon-helix-helix"/>
    <property type="match status" value="1"/>
</dbReference>
<sequence>MKTIEVDEELYRYIASHTQHIGESASDIIRRMLKFTAGQEVQTAAKTNASAASAEKPAAVVANTPANRVRAVRELLLSDEYAEQTRAVNRFMLILTTLYTLNPKEFAVATESLHGRTRTYFAGDQQTLLQNGIHTKPKHVPGTPYWVITNTNTGRKRSMIEHIMQLMQFPAELTDKVCGTL</sequence>
<evidence type="ECO:0000256" key="4">
    <source>
        <dbReference type="HAMAP-Rule" id="MF_00908"/>
    </source>
</evidence>
<dbReference type="Gene3D" id="1.10.1220.10">
    <property type="entry name" value="Met repressor-like"/>
    <property type="match status" value="1"/>
</dbReference>
<evidence type="ECO:0000259" key="7">
    <source>
        <dbReference type="Pfam" id="PF17206"/>
    </source>
</evidence>
<dbReference type="InterPro" id="IPR033761">
    <property type="entry name" value="SeqA_N"/>
</dbReference>
<dbReference type="InterPro" id="IPR026577">
    <property type="entry name" value="SeqA_DNA-bd_C"/>
</dbReference>
<dbReference type="Pfam" id="PF03925">
    <property type="entry name" value="SeqA"/>
    <property type="match status" value="1"/>
</dbReference>
<evidence type="ECO:0000256" key="1">
    <source>
        <dbReference type="ARBA" id="ARBA00022490"/>
    </source>
</evidence>
<dbReference type="SUPFAM" id="SSF82808">
    <property type="entry name" value="Replication modulator SeqA, C-terminal DNA-binding domain"/>
    <property type="match status" value="1"/>
</dbReference>
<dbReference type="GO" id="GO:0043565">
    <property type="term" value="F:sequence-specific DNA binding"/>
    <property type="evidence" value="ECO:0007669"/>
    <property type="project" value="UniProtKB-ARBA"/>
</dbReference>
<protein>
    <recommendedName>
        <fullName evidence="4 5">Negative modulator of initiation of replication</fullName>
    </recommendedName>
</protein>
<proteinExistence type="inferred from homology"/>
<comment type="function">
    <text evidence="4 5">Negative regulator of replication initiation, which contributes to regulation of DNA replication and ensures that replication initiation occurs exactly once per chromosome per cell cycle. Binds to pairs of hemimethylated GATC sequences in the oriC region, thus preventing assembly of replication proteins and re-initiation at newly replicated origins. Repression is relieved when the region becomes fully methylated.</text>
</comment>
<feature type="domain" description="Replication modulator SeqA C-terminal DNA-binding" evidence="6">
    <location>
        <begin position="71"/>
        <end position="179"/>
    </location>
</feature>
<keyword evidence="2 4" id="KW-0236">DNA replication inhibitor</keyword>
<dbReference type="FunFam" id="1.20.1380.10:FF:000001">
    <property type="entry name" value="Negative modulator of initiation of replication"/>
    <property type="match status" value="1"/>
</dbReference>
<accession>A0AB39VMB1</accession>
<dbReference type="InterPro" id="IPR010985">
    <property type="entry name" value="Ribbon_hlx_hlx"/>
</dbReference>
<comment type="subcellular location">
    <subcellularLocation>
        <location evidence="4 5">Cytoplasm</location>
    </subcellularLocation>
</comment>
<name>A0AB39VMB1_9GAMM</name>
<dbReference type="InterPro" id="IPR036835">
    <property type="entry name" value="SeqA_DNA-bd_C_sf"/>
</dbReference>
<evidence type="ECO:0000256" key="5">
    <source>
        <dbReference type="PIRNR" id="PIRNR019401"/>
    </source>
</evidence>
<dbReference type="RefSeq" id="WP_009636862.1">
    <property type="nucleotide sequence ID" value="NZ_CP165628.1"/>
</dbReference>
<dbReference type="GO" id="GO:0005737">
    <property type="term" value="C:cytoplasm"/>
    <property type="evidence" value="ECO:0007669"/>
    <property type="project" value="UniProtKB-SubCell"/>
</dbReference>
<feature type="region of interest" description="Interaction with DNA" evidence="4">
    <location>
        <begin position="87"/>
        <end position="88"/>
    </location>
</feature>
<dbReference type="FunFam" id="1.10.1220.10:FF:000002">
    <property type="entry name" value="Negative modulator of initiation of replication"/>
    <property type="match status" value="1"/>
</dbReference>
<dbReference type="GO" id="GO:0032297">
    <property type="term" value="P:negative regulation of DNA-templated DNA replication initiation"/>
    <property type="evidence" value="ECO:0007669"/>
    <property type="project" value="UniProtKB-UniRule"/>
</dbReference>